<organism evidence="1">
    <name type="scientific">Marseillevirus sp</name>
    <dbReference type="NCBI Taxonomy" id="2809551"/>
    <lineage>
        <taxon>Viruses</taxon>
        <taxon>Varidnaviria</taxon>
        <taxon>Bamfordvirae</taxon>
        <taxon>Nucleocytoviricota</taxon>
        <taxon>Megaviricetes</taxon>
        <taxon>Pimascovirales</taxon>
        <taxon>Pimascovirales incertae sedis</taxon>
        <taxon>Marseilleviridae</taxon>
        <taxon>Marseillevirus</taxon>
    </lineage>
</organism>
<evidence type="ECO:0000313" key="1">
    <source>
        <dbReference type="EMBL" id="WNL50437.1"/>
    </source>
</evidence>
<accession>A0AA96EMI0</accession>
<sequence length="235" mass="26979">MQYPIVHYPSDVKKYNGCIEKIPKKDGTASFRVKIRGGGRYLSKSLPTEEDALVFLREKNLEFGLQIKNIVREWEDHMEVEVKKDAWSKFDKEDMPIVEKYACGISVQGYVTAFCEGKHVKLHNLILSHSPSMDSTVDHISRDKLDNRKSNLRIATRRTQSINKKVRRCNNSGIIGVHFSGGKQWVAKWQDEYGTPCNKCFSISKYGDEGAKTLAIAYRKHIEETLPHYKEALKV</sequence>
<dbReference type="GO" id="GO:0004519">
    <property type="term" value="F:endonuclease activity"/>
    <property type="evidence" value="ECO:0007669"/>
    <property type="project" value="UniProtKB-KW"/>
</dbReference>
<protein>
    <submittedName>
        <fullName evidence="1">HNH family endonuclease</fullName>
    </submittedName>
</protein>
<keyword evidence="1" id="KW-0378">Hydrolase</keyword>
<reference evidence="1" key="1">
    <citation type="submission" date="2023-07" db="EMBL/GenBank/DDBJ databases">
        <authorList>
            <person name="Xia Y."/>
        </authorList>
    </citation>
    <scope>NUCLEOTIDE SEQUENCE</scope>
    <source>
        <strain evidence="1">E</strain>
    </source>
</reference>
<dbReference type="EMBL" id="OR343189">
    <property type="protein sequence ID" value="WNL50437.1"/>
    <property type="molecule type" value="Genomic_DNA"/>
</dbReference>
<name>A0AA96EMI0_9VIRU</name>
<dbReference type="SUPFAM" id="SSF54060">
    <property type="entry name" value="His-Me finger endonucleases"/>
    <property type="match status" value="1"/>
</dbReference>
<dbReference type="InterPro" id="IPR044925">
    <property type="entry name" value="His-Me_finger_sf"/>
</dbReference>
<keyword evidence="1" id="KW-0540">Nuclease</keyword>
<keyword evidence="1" id="KW-0255">Endonuclease</keyword>
<gene>
    <name evidence="1" type="ORF">MarDSR_398</name>
</gene>
<dbReference type="Gene3D" id="1.20.5.2050">
    <property type="match status" value="1"/>
</dbReference>
<proteinExistence type="predicted"/>
<dbReference type="Gene3D" id="3.90.75.20">
    <property type="match status" value="1"/>
</dbReference>